<proteinExistence type="predicted"/>
<gene>
    <name evidence="1" type="ORF">PDJAM_G00127180</name>
</gene>
<organism evidence="1 2">
    <name type="scientific">Pangasius djambal</name>
    <dbReference type="NCBI Taxonomy" id="1691987"/>
    <lineage>
        <taxon>Eukaryota</taxon>
        <taxon>Metazoa</taxon>
        <taxon>Chordata</taxon>
        <taxon>Craniata</taxon>
        <taxon>Vertebrata</taxon>
        <taxon>Euteleostomi</taxon>
        <taxon>Actinopterygii</taxon>
        <taxon>Neopterygii</taxon>
        <taxon>Teleostei</taxon>
        <taxon>Ostariophysi</taxon>
        <taxon>Siluriformes</taxon>
        <taxon>Pangasiidae</taxon>
        <taxon>Pangasius</taxon>
    </lineage>
</organism>
<comment type="caution">
    <text evidence="1">The sequence shown here is derived from an EMBL/GenBank/DDBJ whole genome shotgun (WGS) entry which is preliminary data.</text>
</comment>
<feature type="non-terminal residue" evidence="1">
    <location>
        <position position="1"/>
    </location>
</feature>
<reference evidence="1" key="1">
    <citation type="submission" date="2020-02" db="EMBL/GenBank/DDBJ databases">
        <title>Genome sequencing of the panga catfish, Pangasius djambal.</title>
        <authorList>
            <person name="Wen M."/>
            <person name="Zahm M."/>
            <person name="Roques C."/>
            <person name="Cabau C."/>
            <person name="Klopp C."/>
            <person name="Donnadieu C."/>
            <person name="Jouanno E."/>
            <person name="Avarre J.-C."/>
            <person name="Campet M."/>
            <person name="Ha T."/>
            <person name="Dugue R."/>
            <person name="Lampietro C."/>
            <person name="Louis A."/>
            <person name="Herpin A."/>
            <person name="Echchiki A."/>
            <person name="Berthelot C."/>
            <person name="Parey E."/>
            <person name="Roest-Crollius H."/>
            <person name="Braasch I."/>
            <person name="Postlethwait J.H."/>
            <person name="Bobe J."/>
            <person name="Montfort J."/>
            <person name="Bouchez O."/>
            <person name="Begum T."/>
            <person name="Schartl M."/>
            <person name="Gustiano R."/>
            <person name="Guiguen Y."/>
        </authorList>
    </citation>
    <scope>NUCLEOTIDE SEQUENCE</scope>
    <source>
        <strain evidence="1">Pdj_M5554</strain>
    </source>
</reference>
<evidence type="ECO:0000313" key="2">
    <source>
        <dbReference type="Proteomes" id="UP000830395"/>
    </source>
</evidence>
<name>A0ACC5ZBL3_9TELE</name>
<dbReference type="Proteomes" id="UP000830395">
    <property type="component" value="Chromosome 21"/>
</dbReference>
<dbReference type="EMBL" id="CM040995">
    <property type="protein sequence ID" value="MCJ8745158.1"/>
    <property type="molecule type" value="Genomic_DNA"/>
</dbReference>
<keyword evidence="2" id="KW-1185">Reference proteome</keyword>
<accession>A0ACC5ZBL3</accession>
<protein>
    <submittedName>
        <fullName evidence="1">Uncharacterized protein</fullName>
    </submittedName>
</protein>
<evidence type="ECO:0000313" key="1">
    <source>
        <dbReference type="EMBL" id="MCJ8745158.1"/>
    </source>
</evidence>
<sequence>TVWLKTLPSTRILRYNVGYSYPERHIFASCEIKTKMVLRYPPKGICLPYFSIRPKPRKETRSCQLNDSDLWAEGHLYFPSDHMELRQVRKCAKDALVVICEFMLGYQNFLNAHSEDYCGINHFWPFDPVLPTLFRGKVDKACFKQDLGDAK</sequence>